<reference evidence="1" key="1">
    <citation type="submission" date="2014-11" db="EMBL/GenBank/DDBJ databases">
        <authorList>
            <person name="Amaro Gonzalez C."/>
        </authorList>
    </citation>
    <scope>NUCLEOTIDE SEQUENCE</scope>
</reference>
<protein>
    <submittedName>
        <fullName evidence="1">Uncharacterized protein</fullName>
    </submittedName>
</protein>
<proteinExistence type="predicted"/>
<accession>A0A0E9SEQ4</accession>
<organism evidence="1">
    <name type="scientific">Anguilla anguilla</name>
    <name type="common">European freshwater eel</name>
    <name type="synonym">Muraena anguilla</name>
    <dbReference type="NCBI Taxonomy" id="7936"/>
    <lineage>
        <taxon>Eukaryota</taxon>
        <taxon>Metazoa</taxon>
        <taxon>Chordata</taxon>
        <taxon>Craniata</taxon>
        <taxon>Vertebrata</taxon>
        <taxon>Euteleostomi</taxon>
        <taxon>Actinopterygii</taxon>
        <taxon>Neopterygii</taxon>
        <taxon>Teleostei</taxon>
        <taxon>Anguilliformes</taxon>
        <taxon>Anguillidae</taxon>
        <taxon>Anguilla</taxon>
    </lineage>
</organism>
<sequence>MTSRVKMGGTMDLGEGGATGSNVCNLTAVH</sequence>
<reference evidence="1" key="2">
    <citation type="journal article" date="2015" name="Fish Shellfish Immunol.">
        <title>Early steps in the European eel (Anguilla anguilla)-Vibrio vulnificus interaction in the gills: Role of the RtxA13 toxin.</title>
        <authorList>
            <person name="Callol A."/>
            <person name="Pajuelo D."/>
            <person name="Ebbesson L."/>
            <person name="Teles M."/>
            <person name="MacKenzie S."/>
            <person name="Amaro C."/>
        </authorList>
    </citation>
    <scope>NUCLEOTIDE SEQUENCE</scope>
</reference>
<name>A0A0E9SEQ4_ANGAN</name>
<dbReference type="AlphaFoldDB" id="A0A0E9SEQ4"/>
<evidence type="ECO:0000313" key="1">
    <source>
        <dbReference type="EMBL" id="JAH39185.1"/>
    </source>
</evidence>
<dbReference type="EMBL" id="GBXM01069392">
    <property type="protein sequence ID" value="JAH39185.1"/>
    <property type="molecule type" value="Transcribed_RNA"/>
</dbReference>